<comment type="caution">
    <text evidence="3">The sequence shown here is derived from an EMBL/GenBank/DDBJ whole genome shotgun (WGS) entry which is preliminary data.</text>
</comment>
<organism evidence="3 4">
    <name type="scientific">Merluccius polli</name>
    <name type="common">Benguela hake</name>
    <name type="synonym">Merluccius cadenati</name>
    <dbReference type="NCBI Taxonomy" id="89951"/>
    <lineage>
        <taxon>Eukaryota</taxon>
        <taxon>Metazoa</taxon>
        <taxon>Chordata</taxon>
        <taxon>Craniata</taxon>
        <taxon>Vertebrata</taxon>
        <taxon>Euteleostomi</taxon>
        <taxon>Actinopterygii</taxon>
        <taxon>Neopterygii</taxon>
        <taxon>Teleostei</taxon>
        <taxon>Neoteleostei</taxon>
        <taxon>Acanthomorphata</taxon>
        <taxon>Zeiogadaria</taxon>
        <taxon>Gadariae</taxon>
        <taxon>Gadiformes</taxon>
        <taxon>Gadoidei</taxon>
        <taxon>Merlucciidae</taxon>
        <taxon>Merluccius</taxon>
    </lineage>
</organism>
<evidence type="ECO:0000256" key="2">
    <source>
        <dbReference type="ARBA" id="ARBA00022737"/>
    </source>
</evidence>
<dbReference type="PANTHER" id="PTHR48065">
    <property type="entry name" value="OS10G0469600 PROTEIN"/>
    <property type="match status" value="1"/>
</dbReference>
<evidence type="ECO:0000313" key="3">
    <source>
        <dbReference type="EMBL" id="KAK0130897.1"/>
    </source>
</evidence>
<dbReference type="Proteomes" id="UP001174136">
    <property type="component" value="Unassembled WGS sequence"/>
</dbReference>
<proteinExistence type="predicted"/>
<dbReference type="InterPro" id="IPR003591">
    <property type="entry name" value="Leu-rich_rpt_typical-subtyp"/>
</dbReference>
<reference evidence="3" key="1">
    <citation type="journal article" date="2023" name="Front. Mar. Sci.">
        <title>A new Merluccius polli reference genome to investigate the effects of global change in West African waters.</title>
        <authorList>
            <person name="Mateo J.L."/>
            <person name="Blanco-Fernandez C."/>
            <person name="Garcia-Vazquez E."/>
            <person name="Machado-Schiaffino G."/>
        </authorList>
    </citation>
    <scope>NUCLEOTIDE SEQUENCE</scope>
    <source>
        <strain evidence="3">C29</strain>
        <tissue evidence="3">Fin</tissue>
    </source>
</reference>
<dbReference type="Gene3D" id="3.80.10.10">
    <property type="entry name" value="Ribonuclease Inhibitor"/>
    <property type="match status" value="1"/>
</dbReference>
<accession>A0AA47NNK3</accession>
<dbReference type="PANTHER" id="PTHR48065:SF11">
    <property type="entry name" value="OS11G0213300 PROTEIN"/>
    <property type="match status" value="1"/>
</dbReference>
<evidence type="ECO:0000313" key="4">
    <source>
        <dbReference type="Proteomes" id="UP001174136"/>
    </source>
</evidence>
<protein>
    <submittedName>
        <fullName evidence="3">Leucine-rich repeat-containing protein 18</fullName>
    </submittedName>
</protein>
<dbReference type="InterPro" id="IPR001611">
    <property type="entry name" value="Leu-rich_rpt"/>
</dbReference>
<name>A0AA47NNK3_MERPO</name>
<dbReference type="EMBL" id="JAOPHQ010006599">
    <property type="protein sequence ID" value="KAK0130897.1"/>
    <property type="molecule type" value="Genomic_DNA"/>
</dbReference>
<dbReference type="InterPro" id="IPR032675">
    <property type="entry name" value="LRR_dom_sf"/>
</dbReference>
<keyword evidence="4" id="KW-1185">Reference proteome</keyword>
<keyword evidence="2" id="KW-0677">Repeat</keyword>
<dbReference type="SMART" id="SM00369">
    <property type="entry name" value="LRR_TYP"/>
    <property type="match status" value="5"/>
</dbReference>
<dbReference type="Pfam" id="PF13855">
    <property type="entry name" value="LRR_8"/>
    <property type="match status" value="1"/>
</dbReference>
<keyword evidence="1" id="KW-0433">Leucine-rich repeat</keyword>
<sequence length="370" mass="41257">MCCVTCRVVGVEGLTWRVWKVLENGSILTRNEATMMAEEYHSDQRWSEEVQGPQTVYTAGEEAAMEGYHRLKHMAPSIGCTGKQLDAFDVVFVMKILRLERTVVSSMVVKRTAAGRKVTLKMAKKALKVTAEGRRRLDLSNLGIATFPKCLLKIADVDELDLSRNMLQKLPEYVGNLTSLSRLDLHSNKLEALPESVGKLVGLTHLNVSNNRLRSSGLPTTLGFLTRLQGLNLGMNYLDRLPPTMAALTALQEVGLFDNLFAELPEFVTAVRRLNAKRNPCWYGRGEDGAGGGVLVETRPKVMYLATESSLCKTCLHRCKQDKEPHKRNTKGDGRSVVEEKRKRTYLGLITPNSVAAANQDAWRRRGKDL</sequence>
<gene>
    <name evidence="3" type="primary">Lrrc18</name>
    <name evidence="3" type="ORF">N1851_034423</name>
</gene>
<dbReference type="AlphaFoldDB" id="A0AA47NNK3"/>
<dbReference type="SUPFAM" id="SSF52058">
    <property type="entry name" value="L domain-like"/>
    <property type="match status" value="1"/>
</dbReference>
<evidence type="ECO:0000256" key="1">
    <source>
        <dbReference type="ARBA" id="ARBA00022614"/>
    </source>
</evidence>